<dbReference type="EMBL" id="UOGI01000230">
    <property type="protein sequence ID" value="VAX33983.1"/>
    <property type="molecule type" value="Genomic_DNA"/>
</dbReference>
<accession>A0A3B1DAW5</accession>
<dbReference type="PANTHER" id="PTHR18964">
    <property type="entry name" value="ROK (REPRESSOR, ORF, KINASE) FAMILY"/>
    <property type="match status" value="1"/>
</dbReference>
<dbReference type="CDD" id="cd23763">
    <property type="entry name" value="ASKHA_ATPase_ROK"/>
    <property type="match status" value="1"/>
</dbReference>
<dbReference type="AlphaFoldDB" id="A0A3B1DAW5"/>
<dbReference type="SUPFAM" id="SSF53067">
    <property type="entry name" value="Actin-like ATPase domain"/>
    <property type="match status" value="1"/>
</dbReference>
<sequence>MRLAASADGKALGEIRNLATPKEFEEGIKVFKGAALELARGERIDAVVGGIAGPLDKDKTMAVGGPNIPGWWNKPLKNALQKALTTVAHIENDAAMGTLGEAIYGAGRGYPIVVYITVSTGVGGARVVNGKIDEGAMGFEPGAQIIDAGNALCPGWSERGYLINYISGADIERQSGKKPYEITDEKFWDDRARFLAYGLNNITVIWSPDIIILGGSMMNEIGIPVEKVRHYLKEALNIFPTPPIVEKAKLGNELSLYGALAYINQNLK</sequence>
<proteinExistence type="predicted"/>
<evidence type="ECO:0000313" key="1">
    <source>
        <dbReference type="EMBL" id="VAX33983.1"/>
    </source>
</evidence>
<reference evidence="1" key="1">
    <citation type="submission" date="2018-06" db="EMBL/GenBank/DDBJ databases">
        <authorList>
            <person name="Zhirakovskaya E."/>
        </authorList>
    </citation>
    <scope>NUCLEOTIDE SEQUENCE</scope>
</reference>
<evidence type="ECO:0008006" key="2">
    <source>
        <dbReference type="Google" id="ProtNLM"/>
    </source>
</evidence>
<dbReference type="PANTHER" id="PTHR18964:SF149">
    <property type="entry name" value="BIFUNCTIONAL UDP-N-ACETYLGLUCOSAMINE 2-EPIMERASE_N-ACETYLMANNOSAMINE KINASE"/>
    <property type="match status" value="1"/>
</dbReference>
<gene>
    <name evidence="1" type="ORF">MNBD_NITROSPIRAE03-1521</name>
</gene>
<dbReference type="Pfam" id="PF00480">
    <property type="entry name" value="ROK"/>
    <property type="match status" value="1"/>
</dbReference>
<dbReference type="Gene3D" id="3.30.420.40">
    <property type="match status" value="2"/>
</dbReference>
<protein>
    <recommendedName>
        <fullName evidence="2">ROK family protein</fullName>
    </recommendedName>
</protein>
<dbReference type="InterPro" id="IPR043129">
    <property type="entry name" value="ATPase_NBD"/>
</dbReference>
<name>A0A3B1DAW5_9ZZZZ</name>
<organism evidence="1">
    <name type="scientific">hydrothermal vent metagenome</name>
    <dbReference type="NCBI Taxonomy" id="652676"/>
    <lineage>
        <taxon>unclassified sequences</taxon>
        <taxon>metagenomes</taxon>
        <taxon>ecological metagenomes</taxon>
    </lineage>
</organism>
<dbReference type="InterPro" id="IPR000600">
    <property type="entry name" value="ROK"/>
</dbReference>